<dbReference type="Pfam" id="PF00392">
    <property type="entry name" value="GntR"/>
    <property type="match status" value="1"/>
</dbReference>
<comment type="caution">
    <text evidence="5">The sequence shown here is derived from an EMBL/GenBank/DDBJ whole genome shotgun (WGS) entry which is preliminary data.</text>
</comment>
<organism evidence="5 6">
    <name type="scientific">Azospirillum doebereinerae</name>
    <dbReference type="NCBI Taxonomy" id="92933"/>
    <lineage>
        <taxon>Bacteria</taxon>
        <taxon>Pseudomonadati</taxon>
        <taxon>Pseudomonadota</taxon>
        <taxon>Alphaproteobacteria</taxon>
        <taxon>Rhodospirillales</taxon>
        <taxon>Azospirillaceae</taxon>
        <taxon>Azospirillum</taxon>
    </lineage>
</organism>
<dbReference type="CDD" id="cd07377">
    <property type="entry name" value="WHTH_GntR"/>
    <property type="match status" value="1"/>
</dbReference>
<dbReference type="AlphaFoldDB" id="A0A433J9H2"/>
<keyword evidence="3" id="KW-0804">Transcription</keyword>
<accession>A0A433J9H2</accession>
<dbReference type="InterPro" id="IPR036388">
    <property type="entry name" value="WH-like_DNA-bd_sf"/>
</dbReference>
<evidence type="ECO:0000256" key="3">
    <source>
        <dbReference type="ARBA" id="ARBA00023163"/>
    </source>
</evidence>
<dbReference type="SUPFAM" id="SSF46785">
    <property type="entry name" value="Winged helix' DNA-binding domain"/>
    <property type="match status" value="1"/>
</dbReference>
<protein>
    <submittedName>
        <fullName evidence="5">FadR family transcriptional regulator</fullName>
    </submittedName>
</protein>
<dbReference type="PRINTS" id="PR00035">
    <property type="entry name" value="HTHGNTR"/>
</dbReference>
<keyword evidence="1" id="KW-0805">Transcription regulation</keyword>
<dbReference type="InterPro" id="IPR036390">
    <property type="entry name" value="WH_DNA-bd_sf"/>
</dbReference>
<dbReference type="InterPro" id="IPR008920">
    <property type="entry name" value="TF_FadR/GntR_C"/>
</dbReference>
<dbReference type="RefSeq" id="WP_126998253.1">
    <property type="nucleotide sequence ID" value="NZ_JBNPXW010000003.1"/>
</dbReference>
<dbReference type="SUPFAM" id="SSF48008">
    <property type="entry name" value="GntR ligand-binding domain-like"/>
    <property type="match status" value="1"/>
</dbReference>
<name>A0A433J9H2_9PROT</name>
<dbReference type="GO" id="GO:0003677">
    <property type="term" value="F:DNA binding"/>
    <property type="evidence" value="ECO:0007669"/>
    <property type="project" value="UniProtKB-KW"/>
</dbReference>
<dbReference type="Gene3D" id="1.10.10.10">
    <property type="entry name" value="Winged helix-like DNA-binding domain superfamily/Winged helix DNA-binding domain"/>
    <property type="match status" value="1"/>
</dbReference>
<proteinExistence type="predicted"/>
<feature type="domain" description="HTH gntR-type" evidence="4">
    <location>
        <begin position="7"/>
        <end position="75"/>
    </location>
</feature>
<reference evidence="5 6" key="1">
    <citation type="submission" date="2018-12" db="EMBL/GenBank/DDBJ databases">
        <authorList>
            <person name="Yang Y."/>
        </authorList>
    </citation>
    <scope>NUCLEOTIDE SEQUENCE [LARGE SCALE GENOMIC DNA]</scope>
    <source>
        <strain evidence="5 6">GSF71</strain>
    </source>
</reference>
<dbReference type="Proteomes" id="UP000280346">
    <property type="component" value="Unassembled WGS sequence"/>
</dbReference>
<sequence length="240" mass="26397">MSLQRRETLTSQLVTALRARIEGGEFPPGAKLPSEHELIESFGVSRTVVREAVATLKAGGLVATRQGVGAFVQAPTAAPPFRIDEADLGVVYEVMSVLELRIGIETEAAALAAQRRKDTHLAAMRDALERIAAAVEAGEDAVSHDLDFHRAIAEATGNRYMLELFQYLGSVLIPRTHVQTFRLASEPREAYLRRINDEHWGLFDAILRQDGDAARAAMRLHLTGSRERLRAYWEAKGGQG</sequence>
<dbReference type="OrthoDB" id="9809707at2"/>
<dbReference type="SMART" id="SM00345">
    <property type="entry name" value="HTH_GNTR"/>
    <property type="match status" value="1"/>
</dbReference>
<evidence type="ECO:0000256" key="2">
    <source>
        <dbReference type="ARBA" id="ARBA00023125"/>
    </source>
</evidence>
<dbReference type="Pfam" id="PF07729">
    <property type="entry name" value="FCD"/>
    <property type="match status" value="1"/>
</dbReference>
<dbReference type="PROSITE" id="PS50949">
    <property type="entry name" value="HTH_GNTR"/>
    <property type="match status" value="1"/>
</dbReference>
<dbReference type="InterPro" id="IPR000524">
    <property type="entry name" value="Tscrpt_reg_HTH_GntR"/>
</dbReference>
<dbReference type="PANTHER" id="PTHR43537:SF5">
    <property type="entry name" value="UXU OPERON TRANSCRIPTIONAL REGULATOR"/>
    <property type="match status" value="1"/>
</dbReference>
<evidence type="ECO:0000313" key="5">
    <source>
        <dbReference type="EMBL" id="RUQ71461.1"/>
    </source>
</evidence>
<dbReference type="EMBL" id="RZIJ01000008">
    <property type="protein sequence ID" value="RUQ71461.1"/>
    <property type="molecule type" value="Genomic_DNA"/>
</dbReference>
<dbReference type="Gene3D" id="1.20.120.530">
    <property type="entry name" value="GntR ligand-binding domain-like"/>
    <property type="match status" value="1"/>
</dbReference>
<evidence type="ECO:0000259" key="4">
    <source>
        <dbReference type="PROSITE" id="PS50949"/>
    </source>
</evidence>
<evidence type="ECO:0000256" key="1">
    <source>
        <dbReference type="ARBA" id="ARBA00023015"/>
    </source>
</evidence>
<gene>
    <name evidence="5" type="ORF">EJ913_12500</name>
</gene>
<keyword evidence="6" id="KW-1185">Reference proteome</keyword>
<dbReference type="PANTHER" id="PTHR43537">
    <property type="entry name" value="TRANSCRIPTIONAL REGULATOR, GNTR FAMILY"/>
    <property type="match status" value="1"/>
</dbReference>
<dbReference type="SMART" id="SM00895">
    <property type="entry name" value="FCD"/>
    <property type="match status" value="1"/>
</dbReference>
<dbReference type="InterPro" id="IPR011711">
    <property type="entry name" value="GntR_C"/>
</dbReference>
<keyword evidence="2" id="KW-0238">DNA-binding</keyword>
<evidence type="ECO:0000313" key="6">
    <source>
        <dbReference type="Proteomes" id="UP000280346"/>
    </source>
</evidence>
<dbReference type="GO" id="GO:0003700">
    <property type="term" value="F:DNA-binding transcription factor activity"/>
    <property type="evidence" value="ECO:0007669"/>
    <property type="project" value="InterPro"/>
</dbReference>